<dbReference type="InterPro" id="IPR035994">
    <property type="entry name" value="Nucleoside_phosphorylase_sf"/>
</dbReference>
<dbReference type="InterPro" id="IPR000845">
    <property type="entry name" value="Nucleoside_phosphorylase_d"/>
</dbReference>
<dbReference type="CDD" id="cd09009">
    <property type="entry name" value="PNP-EcPNPII_like"/>
    <property type="match status" value="1"/>
</dbReference>
<dbReference type="NCBIfam" id="NF006054">
    <property type="entry name" value="PRK08202.1"/>
    <property type="match status" value="1"/>
</dbReference>
<feature type="binding site" evidence="7">
    <location>
        <begin position="61"/>
        <end position="63"/>
    </location>
    <ligand>
        <name>phosphate</name>
        <dbReference type="ChEBI" id="CHEBI:43474"/>
    </ligand>
</feature>
<dbReference type="Pfam" id="PF01048">
    <property type="entry name" value="PNP_UDP_1"/>
    <property type="match status" value="1"/>
</dbReference>
<name>A0A934R993_9BACT</name>
<gene>
    <name evidence="9" type="ORF">JIN81_11005</name>
</gene>
<evidence type="ECO:0000256" key="4">
    <source>
        <dbReference type="ARBA" id="ARBA00022676"/>
    </source>
</evidence>
<dbReference type="RefSeq" id="WP_200279099.1">
    <property type="nucleotide sequence ID" value="NZ_JAENII010000007.1"/>
</dbReference>
<keyword evidence="4 9" id="KW-0328">Glycosyltransferase</keyword>
<accession>A0A934R993</accession>
<feature type="domain" description="Nucleoside phosphorylase" evidence="8">
    <location>
        <begin position="37"/>
        <end position="243"/>
    </location>
</feature>
<dbReference type="EMBL" id="JAENII010000007">
    <property type="protein sequence ID" value="MBK1827549.1"/>
    <property type="molecule type" value="Genomic_DNA"/>
</dbReference>
<feature type="binding site" evidence="7">
    <location>
        <position position="11"/>
    </location>
    <ligand>
        <name>phosphate</name>
        <dbReference type="ChEBI" id="CHEBI:43474"/>
    </ligand>
</feature>
<dbReference type="SUPFAM" id="SSF53167">
    <property type="entry name" value="Purine and uridine phosphorylases"/>
    <property type="match status" value="1"/>
</dbReference>
<feature type="binding site" evidence="7">
    <location>
        <position position="167"/>
    </location>
    <ligand>
        <name>a purine D-ribonucleoside</name>
        <dbReference type="ChEBI" id="CHEBI:142355"/>
    </ligand>
</feature>
<feature type="binding site" evidence="7">
    <location>
        <position position="41"/>
    </location>
    <ligand>
        <name>phosphate</name>
        <dbReference type="ChEBI" id="CHEBI:43474"/>
    </ligand>
</feature>
<evidence type="ECO:0000256" key="3">
    <source>
        <dbReference type="ARBA" id="ARBA00011886"/>
    </source>
</evidence>
<dbReference type="GO" id="GO:0005737">
    <property type="term" value="C:cytoplasm"/>
    <property type="evidence" value="ECO:0007669"/>
    <property type="project" value="TreeGrafter"/>
</dbReference>
<dbReference type="Gene3D" id="3.40.50.1580">
    <property type="entry name" value="Nucleoside phosphorylase domain"/>
    <property type="match status" value="1"/>
</dbReference>
<comment type="similarity">
    <text evidence="2">Belongs to the PNP/MTAP phosphorylase family.</text>
</comment>
<dbReference type="PANTHER" id="PTHR11904:SF9">
    <property type="entry name" value="PURINE NUCLEOSIDE PHOSPHORYLASE-RELATED"/>
    <property type="match status" value="1"/>
</dbReference>
<evidence type="ECO:0000256" key="1">
    <source>
        <dbReference type="ARBA" id="ARBA00005058"/>
    </source>
</evidence>
<dbReference type="GO" id="GO:0009116">
    <property type="term" value="P:nucleoside metabolic process"/>
    <property type="evidence" value="ECO:0007669"/>
    <property type="project" value="InterPro"/>
</dbReference>
<sequence>MNRLVGMVLGSGLGSLVDRMAVEREVTFVDAGLPASGVPGHDGAFVFGRLGDAPVVVMRGRIHLYEGHDAKAVTAGIRWMSEQGVEQVILTNAAGSLHEENPPGSWMVLTDHLNLTGTSPLEGGPNFVDMSEVYDAGWRARVREIADASGLPLAQGVYAGLRGPQYETPAEVRMLGRLGADAVGMSTVLEAMQAKALGMKVLGLSCLTNFAAGLPGALLDHSDVMKTGKGAAQAMIDVIERSLSG</sequence>
<keyword evidence="10" id="KW-1185">Reference proteome</keyword>
<dbReference type="EC" id="2.4.2.1" evidence="3"/>
<feature type="binding site" evidence="7">
    <location>
        <position position="209"/>
    </location>
    <ligand>
        <name>a purine D-ribonucleoside</name>
        <dbReference type="ChEBI" id="CHEBI:142355"/>
    </ligand>
</feature>
<comment type="caution">
    <text evidence="9">The sequence shown here is derived from an EMBL/GenBank/DDBJ whole genome shotgun (WGS) entry which is preliminary data.</text>
</comment>
<keyword evidence="5 9" id="KW-0808">Transferase</keyword>
<protein>
    <recommendedName>
        <fullName evidence="3">purine-nucleoside phosphorylase</fullName>
        <ecNumber evidence="3">2.4.2.1</ecNumber>
    </recommendedName>
    <alternativeName>
        <fullName evidence="6">Inosine-guanosine phosphorylase</fullName>
    </alternativeName>
</protein>
<evidence type="ECO:0000256" key="6">
    <source>
        <dbReference type="ARBA" id="ARBA00031036"/>
    </source>
</evidence>
<organism evidence="9 10">
    <name type="scientific">Haloferula rosea</name>
    <dbReference type="NCBI Taxonomy" id="490093"/>
    <lineage>
        <taxon>Bacteria</taxon>
        <taxon>Pseudomonadati</taxon>
        <taxon>Verrucomicrobiota</taxon>
        <taxon>Verrucomicrobiia</taxon>
        <taxon>Verrucomicrobiales</taxon>
        <taxon>Verrucomicrobiaceae</taxon>
        <taxon>Haloferula</taxon>
    </lineage>
</organism>
<evidence type="ECO:0000256" key="2">
    <source>
        <dbReference type="ARBA" id="ARBA00006751"/>
    </source>
</evidence>
<dbReference type="NCBIfam" id="TIGR01697">
    <property type="entry name" value="PNPH-PUNA-XAPA"/>
    <property type="match status" value="1"/>
</dbReference>
<evidence type="ECO:0000259" key="8">
    <source>
        <dbReference type="Pfam" id="PF01048"/>
    </source>
</evidence>
<dbReference type="GO" id="GO:0004731">
    <property type="term" value="F:purine-nucleoside phosphorylase activity"/>
    <property type="evidence" value="ECO:0007669"/>
    <property type="project" value="UniProtKB-EC"/>
</dbReference>
<comment type="pathway">
    <text evidence="1">Purine metabolism; purine nucleoside salvage.</text>
</comment>
<feature type="binding site" evidence="7">
    <location>
        <position position="186"/>
    </location>
    <ligand>
        <name>phosphate</name>
        <dbReference type="ChEBI" id="CHEBI:43474"/>
    </ligand>
</feature>
<reference evidence="9" key="1">
    <citation type="submission" date="2021-01" db="EMBL/GenBank/DDBJ databases">
        <title>Modified the classification status of verrucomicrobia.</title>
        <authorList>
            <person name="Feng X."/>
        </authorList>
    </citation>
    <scope>NUCLEOTIDE SEQUENCE</scope>
    <source>
        <strain evidence="9">KCTC 22201</strain>
    </source>
</reference>
<dbReference type="PANTHER" id="PTHR11904">
    <property type="entry name" value="METHYLTHIOADENOSINE/PURINE NUCLEOSIDE PHOSPHORYLASE"/>
    <property type="match status" value="1"/>
</dbReference>
<dbReference type="InterPro" id="IPR011268">
    <property type="entry name" value="Purine_phosphorylase"/>
</dbReference>
<evidence type="ECO:0000256" key="7">
    <source>
        <dbReference type="PIRSR" id="PIRSR000477-2"/>
    </source>
</evidence>
<dbReference type="PIRSF" id="PIRSF000477">
    <property type="entry name" value="PurNPase"/>
    <property type="match status" value="1"/>
</dbReference>
<evidence type="ECO:0000313" key="10">
    <source>
        <dbReference type="Proteomes" id="UP000658278"/>
    </source>
</evidence>
<dbReference type="AlphaFoldDB" id="A0A934R993"/>
<dbReference type="Proteomes" id="UP000658278">
    <property type="component" value="Unassembled WGS sequence"/>
</dbReference>
<feature type="binding site" evidence="7">
    <location>
        <position position="93"/>
    </location>
    <ligand>
        <name>phosphate</name>
        <dbReference type="ChEBI" id="CHEBI:43474"/>
    </ligand>
</feature>
<evidence type="ECO:0000313" key="9">
    <source>
        <dbReference type="EMBL" id="MBK1827549.1"/>
    </source>
</evidence>
<evidence type="ECO:0000256" key="5">
    <source>
        <dbReference type="ARBA" id="ARBA00022679"/>
    </source>
</evidence>
<proteinExistence type="inferred from homology"/>